<dbReference type="EMBL" id="JBBKZU010000018">
    <property type="protein sequence ID" value="MEJ8815231.1"/>
    <property type="molecule type" value="Genomic_DNA"/>
</dbReference>
<evidence type="ECO:0000313" key="2">
    <source>
        <dbReference type="Proteomes" id="UP001365846"/>
    </source>
</evidence>
<protein>
    <recommendedName>
        <fullName evidence="3">Antitoxin Xre/MbcA/ParS-like toxin-binding domain-containing protein</fullName>
    </recommendedName>
</protein>
<accession>A0ABU8VNY8</accession>
<dbReference type="Proteomes" id="UP001365846">
    <property type="component" value="Unassembled WGS sequence"/>
</dbReference>
<dbReference type="RefSeq" id="WP_340360447.1">
    <property type="nucleotide sequence ID" value="NZ_JBBKZU010000018.1"/>
</dbReference>
<name>A0ABU8VNY8_9BURK</name>
<reference evidence="1 2" key="1">
    <citation type="submission" date="2024-03" db="EMBL/GenBank/DDBJ databases">
        <title>Novel species of the genus Variovorax.</title>
        <authorList>
            <person name="Liu Q."/>
            <person name="Xin Y.-H."/>
        </authorList>
    </citation>
    <scope>NUCLEOTIDE SEQUENCE [LARGE SCALE GENOMIC DNA]</scope>
    <source>
        <strain evidence="1 2">KACC 18899</strain>
    </source>
</reference>
<sequence>MNRDGLREAARVGQRKLVADGTLVEASKFLQEWGFSKQALSKAQAANRVFSLDIEGERYYPAFFLDPRYDRAKLEKVSKVLGDLLAASKLHFFLGARGSLAGKTPLEALAAGQLDKVVNSAQGFAQG</sequence>
<evidence type="ECO:0000313" key="1">
    <source>
        <dbReference type="EMBL" id="MEJ8815231.1"/>
    </source>
</evidence>
<gene>
    <name evidence="1" type="ORF">WKW77_29475</name>
</gene>
<organism evidence="1 2">
    <name type="scientific">Variovorax ureilyticus</name>
    <dbReference type="NCBI Taxonomy" id="1836198"/>
    <lineage>
        <taxon>Bacteria</taxon>
        <taxon>Pseudomonadati</taxon>
        <taxon>Pseudomonadota</taxon>
        <taxon>Betaproteobacteria</taxon>
        <taxon>Burkholderiales</taxon>
        <taxon>Comamonadaceae</taxon>
        <taxon>Variovorax</taxon>
    </lineage>
</organism>
<proteinExistence type="predicted"/>
<keyword evidence="2" id="KW-1185">Reference proteome</keyword>
<evidence type="ECO:0008006" key="3">
    <source>
        <dbReference type="Google" id="ProtNLM"/>
    </source>
</evidence>
<comment type="caution">
    <text evidence="1">The sequence shown here is derived from an EMBL/GenBank/DDBJ whole genome shotgun (WGS) entry which is preliminary data.</text>
</comment>